<organism evidence="1">
    <name type="scientific">marine sediment metagenome</name>
    <dbReference type="NCBI Taxonomy" id="412755"/>
    <lineage>
        <taxon>unclassified sequences</taxon>
        <taxon>metagenomes</taxon>
        <taxon>ecological metagenomes</taxon>
    </lineage>
</organism>
<reference evidence="1" key="1">
    <citation type="journal article" date="2015" name="Nature">
        <title>Complex archaea that bridge the gap between prokaryotes and eukaryotes.</title>
        <authorList>
            <person name="Spang A."/>
            <person name="Saw J.H."/>
            <person name="Jorgensen S.L."/>
            <person name="Zaremba-Niedzwiedzka K."/>
            <person name="Martijn J."/>
            <person name="Lind A.E."/>
            <person name="van Eijk R."/>
            <person name="Schleper C."/>
            <person name="Guy L."/>
            <person name="Ettema T.J."/>
        </authorList>
    </citation>
    <scope>NUCLEOTIDE SEQUENCE</scope>
</reference>
<comment type="caution">
    <text evidence="1">The sequence shown here is derived from an EMBL/GenBank/DDBJ whole genome shotgun (WGS) entry which is preliminary data.</text>
</comment>
<dbReference type="AlphaFoldDB" id="A0A0F9MUM7"/>
<feature type="non-terminal residue" evidence="1">
    <location>
        <position position="1"/>
    </location>
</feature>
<dbReference type="EMBL" id="LAZR01009384">
    <property type="protein sequence ID" value="KKM72922.1"/>
    <property type="molecule type" value="Genomic_DNA"/>
</dbReference>
<gene>
    <name evidence="1" type="ORF">LCGC14_1415610</name>
</gene>
<evidence type="ECO:0000313" key="1">
    <source>
        <dbReference type="EMBL" id="KKM72922.1"/>
    </source>
</evidence>
<name>A0A0F9MUM7_9ZZZZ</name>
<sequence>DTHPVEGDDSNALQRAYRRAKRQADNVNGTVKPIYKLGG</sequence>
<protein>
    <submittedName>
        <fullName evidence="1">Uncharacterized protein</fullName>
    </submittedName>
</protein>
<proteinExistence type="predicted"/>
<accession>A0A0F9MUM7</accession>